<comment type="caution">
    <text evidence="8">The sequence shown here is derived from an EMBL/GenBank/DDBJ whole genome shotgun (WGS) entry which is preliminary data.</text>
</comment>
<evidence type="ECO:0000256" key="5">
    <source>
        <dbReference type="ARBA" id="ARBA00023136"/>
    </source>
</evidence>
<evidence type="ECO:0000313" key="8">
    <source>
        <dbReference type="EMBL" id="KAK8857271.1"/>
    </source>
</evidence>
<gene>
    <name evidence="8" type="ORF">PGQ11_013183</name>
</gene>
<dbReference type="InterPro" id="IPR002293">
    <property type="entry name" value="AA/rel_permease1"/>
</dbReference>
<evidence type="ECO:0000256" key="1">
    <source>
        <dbReference type="ARBA" id="ARBA00004141"/>
    </source>
</evidence>
<keyword evidence="3 7" id="KW-0812">Transmembrane</keyword>
<dbReference type="Gene3D" id="1.20.1740.10">
    <property type="entry name" value="Amino acid/polyamine transporter I"/>
    <property type="match status" value="1"/>
</dbReference>
<feature type="transmembrane region" description="Helical" evidence="7">
    <location>
        <begin position="87"/>
        <end position="106"/>
    </location>
</feature>
<feature type="transmembrane region" description="Helical" evidence="7">
    <location>
        <begin position="250"/>
        <end position="270"/>
    </location>
</feature>
<evidence type="ECO:0000256" key="4">
    <source>
        <dbReference type="ARBA" id="ARBA00022989"/>
    </source>
</evidence>
<protein>
    <submittedName>
        <fullName evidence="8">Amino acid transporter</fullName>
    </submittedName>
</protein>
<dbReference type="PANTHER" id="PTHR45649:SF5">
    <property type="entry name" value="GABA TRANSPORTER (EUROFUNG)-RELATED"/>
    <property type="match status" value="1"/>
</dbReference>
<accession>A0ABR2I4J9</accession>
<keyword evidence="9" id="KW-1185">Reference proteome</keyword>
<organism evidence="8 9">
    <name type="scientific">Apiospora arundinis</name>
    <dbReference type="NCBI Taxonomy" id="335852"/>
    <lineage>
        <taxon>Eukaryota</taxon>
        <taxon>Fungi</taxon>
        <taxon>Dikarya</taxon>
        <taxon>Ascomycota</taxon>
        <taxon>Pezizomycotina</taxon>
        <taxon>Sordariomycetes</taxon>
        <taxon>Xylariomycetidae</taxon>
        <taxon>Amphisphaeriales</taxon>
        <taxon>Apiosporaceae</taxon>
        <taxon>Apiospora</taxon>
    </lineage>
</organism>
<evidence type="ECO:0000313" key="9">
    <source>
        <dbReference type="Proteomes" id="UP001390339"/>
    </source>
</evidence>
<evidence type="ECO:0000256" key="2">
    <source>
        <dbReference type="ARBA" id="ARBA00022448"/>
    </source>
</evidence>
<feature type="compositionally biased region" description="Basic and acidic residues" evidence="6">
    <location>
        <begin position="17"/>
        <end position="36"/>
    </location>
</feature>
<proteinExistence type="predicted"/>
<evidence type="ECO:0000256" key="3">
    <source>
        <dbReference type="ARBA" id="ARBA00022692"/>
    </source>
</evidence>
<reference evidence="8 9" key="1">
    <citation type="journal article" date="2024" name="IMA Fungus">
        <title>Apiospora arundinis, a panoply of carbohydrate-active enzymes and secondary metabolites.</title>
        <authorList>
            <person name="Sorensen T."/>
            <person name="Petersen C."/>
            <person name="Muurmann A.T."/>
            <person name="Christiansen J.V."/>
            <person name="Brundto M.L."/>
            <person name="Overgaard C.K."/>
            <person name="Boysen A.T."/>
            <person name="Wollenberg R.D."/>
            <person name="Larsen T.O."/>
            <person name="Sorensen J.L."/>
            <person name="Nielsen K.L."/>
            <person name="Sondergaard T.E."/>
        </authorList>
    </citation>
    <scope>NUCLEOTIDE SEQUENCE [LARGE SCALE GENOMIC DNA]</scope>
    <source>
        <strain evidence="8 9">AAU 773</strain>
    </source>
</reference>
<feature type="transmembrane region" description="Helical" evidence="7">
    <location>
        <begin position="341"/>
        <end position="362"/>
    </location>
</feature>
<name>A0ABR2I4J9_9PEZI</name>
<evidence type="ECO:0000256" key="6">
    <source>
        <dbReference type="SAM" id="MobiDB-lite"/>
    </source>
</evidence>
<dbReference type="Proteomes" id="UP001390339">
    <property type="component" value="Unassembled WGS sequence"/>
</dbReference>
<feature type="transmembrane region" description="Helical" evidence="7">
    <location>
        <begin position="421"/>
        <end position="443"/>
    </location>
</feature>
<feature type="transmembrane region" description="Helical" evidence="7">
    <location>
        <begin position="497"/>
        <end position="515"/>
    </location>
</feature>
<dbReference type="PIRSF" id="PIRSF006060">
    <property type="entry name" value="AA_transporter"/>
    <property type="match status" value="1"/>
</dbReference>
<evidence type="ECO:0000256" key="7">
    <source>
        <dbReference type="SAM" id="Phobius"/>
    </source>
</evidence>
<feature type="region of interest" description="Disordered" evidence="6">
    <location>
        <begin position="17"/>
        <end position="38"/>
    </location>
</feature>
<keyword evidence="4 7" id="KW-1133">Transmembrane helix</keyword>
<feature type="transmembrane region" description="Helical" evidence="7">
    <location>
        <begin position="178"/>
        <end position="199"/>
    </location>
</feature>
<keyword evidence="2" id="KW-0813">Transport</keyword>
<feature type="transmembrane region" description="Helical" evidence="7">
    <location>
        <begin position="291"/>
        <end position="313"/>
    </location>
</feature>
<keyword evidence="5 7" id="KW-0472">Membrane</keyword>
<dbReference type="Pfam" id="PF13520">
    <property type="entry name" value="AA_permease_2"/>
    <property type="match status" value="1"/>
</dbReference>
<feature type="transmembrane region" description="Helical" evidence="7">
    <location>
        <begin position="463"/>
        <end position="485"/>
    </location>
</feature>
<feature type="transmembrane region" description="Helical" evidence="7">
    <location>
        <begin position="398"/>
        <end position="415"/>
    </location>
</feature>
<dbReference type="EMBL" id="JAPCWZ010000007">
    <property type="protein sequence ID" value="KAK8857271.1"/>
    <property type="molecule type" value="Genomic_DNA"/>
</dbReference>
<comment type="subcellular location">
    <subcellularLocation>
        <location evidence="1">Membrane</location>
        <topology evidence="1">Multi-pass membrane protein</topology>
    </subcellularLocation>
</comment>
<sequence length="530" mass="57682">MAAIEKYDDVQVATEVEDRARKHDVDTKESSQRSDDEVLNTAPGAKLIEGYISYMPIVQFGFALLADWEAVGLSLQLNLLNGGTSTLVYGSLLAGVGTCLIALSIAEMASMDPVVGAQYRWSARFAPGGVTAQRFWGLFQGWVTLFAWMTGATTNLAYMSQGLLSIAVLWDPGYEPKAWHNALVMCAFVVPPVVGNLWFRRLVEPMEWFGGVCHALFWLVSIIVLGAMGTRGSHASVWASPPRSRAGWDARPGVAFGVGLVPISFPGTGFDGVIHMTKETRDAPRTIPGAIMVGVVLNSIMAFVYLVVVSYYLGDVDELLADSPMGLAIMGVYLKATGNKAAATIVVLFHVVIMYISLYNIYASVARLGWAFSQNKGLPFSDFFVKISSRYNQPLRSMGLLVVVDVALAMISIGSTTAFNAILALPLVSMYISYGIPILFILLRRLRGLPLGKQGPFRLPRGVAIATNAVALVYILYIISFAGLPTMMPVTKDNMNYAGPMMLAIIFIALADWCISGRKRFRLPEVHFDS</sequence>
<feature type="transmembrane region" description="Helical" evidence="7">
    <location>
        <begin position="211"/>
        <end position="230"/>
    </location>
</feature>
<feature type="transmembrane region" description="Helical" evidence="7">
    <location>
        <begin position="135"/>
        <end position="158"/>
    </location>
</feature>
<dbReference type="PANTHER" id="PTHR45649">
    <property type="entry name" value="AMINO-ACID PERMEASE BAT1"/>
    <property type="match status" value="1"/>
</dbReference>